<comment type="function">
    <text evidence="2">Catalyzes the reduction of dTDP-6-deoxy-L-lyxo-4-hexulose to yield dTDP-L-rhamnose.</text>
</comment>
<accession>A0ABT1Z5W0</accession>
<keyword evidence="2" id="KW-0560">Oxidoreductase</keyword>
<dbReference type="Proteomes" id="UP001204320">
    <property type="component" value="Unassembled WGS sequence"/>
</dbReference>
<evidence type="ECO:0000256" key="1">
    <source>
        <dbReference type="ARBA" id="ARBA00010944"/>
    </source>
</evidence>
<comment type="similarity">
    <text evidence="1 2">Belongs to the dTDP-4-dehydrorhamnose reductase family.</text>
</comment>
<evidence type="ECO:0000313" key="4">
    <source>
        <dbReference type="EMBL" id="MCR9035592.1"/>
    </source>
</evidence>
<dbReference type="Gene3D" id="3.40.50.720">
    <property type="entry name" value="NAD(P)-binding Rossmann-like Domain"/>
    <property type="match status" value="1"/>
</dbReference>
<dbReference type="Pfam" id="PF04321">
    <property type="entry name" value="RmlD_sub_bind"/>
    <property type="match status" value="1"/>
</dbReference>
<gene>
    <name evidence="4" type="ORF">NVS32_01275</name>
</gene>
<sequence>MRPKILVTGANGYIASLVRLYNADAFDFTCVSHSDLDFSKTKDVADYFEKADFDIVFHTAANTTTADCERDPEGTHRINSESAIEIARICAMREKRMIFLSTEQLFNGKTQPGPFKETEEPLCVTDYGKQKLEVDSWIRANLKDYVIFRLSWQFGLPFAHVKVSPGILERVMKAVKTDTPTKFTVNEKRCMTYAQRLADGFGRLTEAPTGVYNIASENDLTTYESARYIAKRLGCSDAETEKLILPDYERYADRFRDYRLDANKAKELGVPLATFEEDVDTCLKDFGLL</sequence>
<dbReference type="InterPro" id="IPR005913">
    <property type="entry name" value="dTDP_dehydrorham_reduct"/>
</dbReference>
<comment type="pathway">
    <text evidence="2">Carbohydrate biosynthesis; dTDP-L-rhamnose biosynthesis.</text>
</comment>
<evidence type="ECO:0000313" key="5">
    <source>
        <dbReference type="Proteomes" id="UP001204320"/>
    </source>
</evidence>
<dbReference type="InterPro" id="IPR036291">
    <property type="entry name" value="NAD(P)-bd_dom_sf"/>
</dbReference>
<name>A0ABT1Z5W0_9ACTN</name>
<proteinExistence type="inferred from homology"/>
<dbReference type="EC" id="1.1.1.133" evidence="2"/>
<protein>
    <recommendedName>
        <fullName evidence="2">dTDP-4-dehydrorhamnose reductase</fullName>
        <ecNumber evidence="2">1.1.1.133</ecNumber>
    </recommendedName>
</protein>
<dbReference type="PANTHER" id="PTHR10491:SF4">
    <property type="entry name" value="METHIONINE ADENOSYLTRANSFERASE 2 SUBUNIT BETA"/>
    <property type="match status" value="1"/>
</dbReference>
<feature type="domain" description="RmlD-like substrate binding" evidence="3">
    <location>
        <begin position="4"/>
        <end position="286"/>
    </location>
</feature>
<keyword evidence="5" id="KW-1185">Reference proteome</keyword>
<keyword evidence="2" id="KW-0521">NADP</keyword>
<evidence type="ECO:0000256" key="2">
    <source>
        <dbReference type="RuleBase" id="RU364082"/>
    </source>
</evidence>
<dbReference type="EMBL" id="JANSKA010000001">
    <property type="protein sequence ID" value="MCR9035592.1"/>
    <property type="molecule type" value="Genomic_DNA"/>
</dbReference>
<organism evidence="4 5">
    <name type="scientific">Tractidigestivibacter montrealensis</name>
    <dbReference type="NCBI Taxonomy" id="2972466"/>
    <lineage>
        <taxon>Bacteria</taxon>
        <taxon>Bacillati</taxon>
        <taxon>Actinomycetota</taxon>
        <taxon>Coriobacteriia</taxon>
        <taxon>Coriobacteriales</taxon>
        <taxon>Atopobiaceae</taxon>
        <taxon>Tractidigestivibacter</taxon>
    </lineage>
</organism>
<reference evidence="4 5" key="1">
    <citation type="submission" date="2022-08" db="EMBL/GenBank/DDBJ databases">
        <title>Tractidigestivibacter montrealensis type strain KD21.</title>
        <authorList>
            <person name="Diop K."/>
            <person name="Richard C."/>
            <person name="Routy B."/>
        </authorList>
    </citation>
    <scope>NUCLEOTIDE SEQUENCE [LARGE SCALE GENOMIC DNA]</scope>
    <source>
        <strain evidence="4 5">KD21</strain>
    </source>
</reference>
<dbReference type="SUPFAM" id="SSF51735">
    <property type="entry name" value="NAD(P)-binding Rossmann-fold domains"/>
    <property type="match status" value="1"/>
</dbReference>
<comment type="caution">
    <text evidence="4">The sequence shown here is derived from an EMBL/GenBank/DDBJ whole genome shotgun (WGS) entry which is preliminary data.</text>
</comment>
<dbReference type="InterPro" id="IPR029903">
    <property type="entry name" value="RmlD-like-bd"/>
</dbReference>
<dbReference type="RefSeq" id="WP_258498403.1">
    <property type="nucleotide sequence ID" value="NZ_JANSKA010000001.1"/>
</dbReference>
<dbReference type="PANTHER" id="PTHR10491">
    <property type="entry name" value="DTDP-4-DEHYDRORHAMNOSE REDUCTASE"/>
    <property type="match status" value="1"/>
</dbReference>
<evidence type="ECO:0000259" key="3">
    <source>
        <dbReference type="Pfam" id="PF04321"/>
    </source>
</evidence>